<dbReference type="InterPro" id="IPR029058">
    <property type="entry name" value="AB_hydrolase_fold"/>
</dbReference>
<feature type="chain" id="PRO_5020557526" description="Serine aminopeptidase S33 domain-containing protein" evidence="1">
    <location>
        <begin position="21"/>
        <end position="147"/>
    </location>
</feature>
<dbReference type="EMBL" id="SDRB02002753">
    <property type="protein sequence ID" value="THG18924.1"/>
    <property type="molecule type" value="Genomic_DNA"/>
</dbReference>
<evidence type="ECO:0000256" key="1">
    <source>
        <dbReference type="SAM" id="SignalP"/>
    </source>
</evidence>
<accession>A0A4S4ERC2</accession>
<name>A0A4S4ERC2_CAMSN</name>
<gene>
    <name evidence="2" type="ORF">TEA_007805</name>
</gene>
<keyword evidence="1" id="KW-0732">Signal</keyword>
<keyword evidence="3" id="KW-1185">Reference proteome</keyword>
<reference evidence="2 3" key="1">
    <citation type="journal article" date="2018" name="Proc. Natl. Acad. Sci. U.S.A.">
        <title>Draft genome sequence of Camellia sinensis var. sinensis provides insights into the evolution of the tea genome and tea quality.</title>
        <authorList>
            <person name="Wei C."/>
            <person name="Yang H."/>
            <person name="Wang S."/>
            <person name="Zhao J."/>
            <person name="Liu C."/>
            <person name="Gao L."/>
            <person name="Xia E."/>
            <person name="Lu Y."/>
            <person name="Tai Y."/>
            <person name="She G."/>
            <person name="Sun J."/>
            <person name="Cao H."/>
            <person name="Tong W."/>
            <person name="Gao Q."/>
            <person name="Li Y."/>
            <person name="Deng W."/>
            <person name="Jiang X."/>
            <person name="Wang W."/>
            <person name="Chen Q."/>
            <person name="Zhang S."/>
            <person name="Li H."/>
            <person name="Wu J."/>
            <person name="Wang P."/>
            <person name="Li P."/>
            <person name="Shi C."/>
            <person name="Zheng F."/>
            <person name="Jian J."/>
            <person name="Huang B."/>
            <person name="Shan D."/>
            <person name="Shi M."/>
            <person name="Fang C."/>
            <person name="Yue Y."/>
            <person name="Li F."/>
            <person name="Li D."/>
            <person name="Wei S."/>
            <person name="Han B."/>
            <person name="Jiang C."/>
            <person name="Yin Y."/>
            <person name="Xia T."/>
            <person name="Zhang Z."/>
            <person name="Bennetzen J.L."/>
            <person name="Zhao S."/>
            <person name="Wan X."/>
        </authorList>
    </citation>
    <scope>NUCLEOTIDE SEQUENCE [LARGE SCALE GENOMIC DNA]</scope>
    <source>
        <strain evidence="3">cv. Shuchazao</strain>
        <tissue evidence="2">Leaf</tissue>
    </source>
</reference>
<dbReference type="PANTHER" id="PTHR45763:SF51">
    <property type="entry name" value="ALPHA_BETA-HYDROLASES SUPERFAMILY PROTEIN"/>
    <property type="match status" value="1"/>
</dbReference>
<feature type="signal peptide" evidence="1">
    <location>
        <begin position="1"/>
        <end position="20"/>
    </location>
</feature>
<organism evidence="2 3">
    <name type="scientific">Camellia sinensis var. sinensis</name>
    <name type="common">China tea</name>
    <dbReference type="NCBI Taxonomy" id="542762"/>
    <lineage>
        <taxon>Eukaryota</taxon>
        <taxon>Viridiplantae</taxon>
        <taxon>Streptophyta</taxon>
        <taxon>Embryophyta</taxon>
        <taxon>Tracheophyta</taxon>
        <taxon>Spermatophyta</taxon>
        <taxon>Magnoliopsida</taxon>
        <taxon>eudicotyledons</taxon>
        <taxon>Gunneridae</taxon>
        <taxon>Pentapetalae</taxon>
        <taxon>asterids</taxon>
        <taxon>Ericales</taxon>
        <taxon>Theaceae</taxon>
        <taxon>Camellia</taxon>
    </lineage>
</organism>
<evidence type="ECO:0008006" key="4">
    <source>
        <dbReference type="Google" id="ProtNLM"/>
    </source>
</evidence>
<dbReference type="Gene3D" id="3.40.50.1820">
    <property type="entry name" value="alpha/beta hydrolase"/>
    <property type="match status" value="1"/>
</dbReference>
<evidence type="ECO:0000313" key="3">
    <source>
        <dbReference type="Proteomes" id="UP000306102"/>
    </source>
</evidence>
<proteinExistence type="predicted"/>
<evidence type="ECO:0000313" key="2">
    <source>
        <dbReference type="EMBL" id="THG18924.1"/>
    </source>
</evidence>
<protein>
    <recommendedName>
        <fullName evidence="4">Serine aminopeptidase S33 domain-containing protein</fullName>
    </recommendedName>
</protein>
<dbReference type="SUPFAM" id="SSF53474">
    <property type="entry name" value="alpha/beta-Hydrolases"/>
    <property type="match status" value="1"/>
</dbReference>
<dbReference type="AlphaFoldDB" id="A0A4S4ERC2"/>
<comment type="caution">
    <text evidence="2">The sequence shown here is derived from an EMBL/GenBank/DDBJ whole genome shotgun (WGS) entry which is preliminary data.</text>
</comment>
<sequence>MFKKILVMFFMGFMQWAYQATRPPPSRIYGSADGPPVTTTRIKLSDGRHLSYKEYGVPIDKAHYKIVYIHGFDSCKHYAVDVAEGLGVYIMSNDRPGYKESDPNPKQTMKSLALAGVALIAPVVNYWCPGFPANLSKEAYYQQLPQD</sequence>
<dbReference type="PANTHER" id="PTHR45763">
    <property type="entry name" value="HYDROLASE, ALPHA/BETA FOLD FAMILY PROTEIN, EXPRESSED-RELATED"/>
    <property type="match status" value="1"/>
</dbReference>
<dbReference type="Proteomes" id="UP000306102">
    <property type="component" value="Unassembled WGS sequence"/>
</dbReference>
<dbReference type="STRING" id="542762.A0A4S4ERC2"/>